<gene>
    <name evidence="4" type="ORF">SAMN05443292_0811</name>
</gene>
<dbReference type="Proteomes" id="UP000198931">
    <property type="component" value="Unassembled WGS sequence"/>
</dbReference>
<dbReference type="AlphaFoldDB" id="A0A1I3E0P0"/>
<dbReference type="NCBIfam" id="TIGR04183">
    <property type="entry name" value="Por_Secre_tail"/>
    <property type="match status" value="1"/>
</dbReference>
<feature type="chain" id="PRO_5011756233" evidence="2">
    <location>
        <begin position="21"/>
        <end position="304"/>
    </location>
</feature>
<dbReference type="RefSeq" id="WP_090078845.1">
    <property type="nucleotide sequence ID" value="NZ_FOQT01000001.1"/>
</dbReference>
<sequence length="304" mass="33265">MKKILLSLFATTALAFTVNAQTTKYSFETAEGFTLGDVLGQNPKIDTYYDDGTTTYTSETNIAEVTNERANDGVNSLKIMDYSDATIGGIYVTGIPVYQKTSISYDLFVPALDGSDNLFFLYDNVGTATIIDLDYQGNVRIYDPISNAFSTIGTFSAARWAKVEVQVDFAAVTLKVFLNGTSIFSGPYHGSGNTLTETDFAIDNFGTDAFFDNIQIRNLGALATNEVINSKNNLRISPNPAVDFVKITTEGKIENAQIFDASGKLVKSSKNTSELLNVEDLKKGIYILKVKTDKGEYSTKLMKK</sequence>
<evidence type="ECO:0000256" key="2">
    <source>
        <dbReference type="SAM" id="SignalP"/>
    </source>
</evidence>
<dbReference type="STRING" id="1125876.SAMN05443292_0811"/>
<evidence type="ECO:0000313" key="5">
    <source>
        <dbReference type="Proteomes" id="UP000198931"/>
    </source>
</evidence>
<feature type="signal peptide" evidence="2">
    <location>
        <begin position="1"/>
        <end position="20"/>
    </location>
</feature>
<proteinExistence type="predicted"/>
<keyword evidence="5" id="KW-1185">Reference proteome</keyword>
<accession>A0A1I3E0P0</accession>
<dbReference type="Pfam" id="PF18962">
    <property type="entry name" value="Por_Secre_tail"/>
    <property type="match status" value="1"/>
</dbReference>
<protein>
    <submittedName>
        <fullName evidence="4">Por secretion system C-terminal sorting domain-containing protein</fullName>
    </submittedName>
</protein>
<reference evidence="4 5" key="1">
    <citation type="submission" date="2016-10" db="EMBL/GenBank/DDBJ databases">
        <authorList>
            <person name="de Groot N.N."/>
        </authorList>
    </citation>
    <scope>NUCLEOTIDE SEQUENCE [LARGE SCALE GENOMIC DNA]</scope>
    <source>
        <strain evidence="4 5">DSM 26000</strain>
    </source>
</reference>
<dbReference type="EMBL" id="FOQT01000001">
    <property type="protein sequence ID" value="SFH92515.1"/>
    <property type="molecule type" value="Genomic_DNA"/>
</dbReference>
<evidence type="ECO:0000259" key="3">
    <source>
        <dbReference type="Pfam" id="PF18962"/>
    </source>
</evidence>
<evidence type="ECO:0000313" key="4">
    <source>
        <dbReference type="EMBL" id="SFH92515.1"/>
    </source>
</evidence>
<organism evidence="4 5">
    <name type="scientific">Halpernia frigidisoli</name>
    <dbReference type="NCBI Taxonomy" id="1125876"/>
    <lineage>
        <taxon>Bacteria</taxon>
        <taxon>Pseudomonadati</taxon>
        <taxon>Bacteroidota</taxon>
        <taxon>Flavobacteriia</taxon>
        <taxon>Flavobacteriales</taxon>
        <taxon>Weeksellaceae</taxon>
        <taxon>Chryseobacterium group</taxon>
        <taxon>Halpernia</taxon>
    </lineage>
</organism>
<keyword evidence="1 2" id="KW-0732">Signal</keyword>
<name>A0A1I3E0P0_9FLAO</name>
<feature type="domain" description="Secretion system C-terminal sorting" evidence="3">
    <location>
        <begin position="236"/>
        <end position="301"/>
    </location>
</feature>
<evidence type="ECO:0000256" key="1">
    <source>
        <dbReference type="ARBA" id="ARBA00022729"/>
    </source>
</evidence>
<dbReference type="InterPro" id="IPR026444">
    <property type="entry name" value="Secre_tail"/>
</dbReference>
<dbReference type="OrthoDB" id="1352671at2"/>